<keyword evidence="4" id="KW-0010">Activator</keyword>
<evidence type="ECO:0000256" key="1">
    <source>
        <dbReference type="ARBA" id="ARBA00004123"/>
    </source>
</evidence>
<name>A0A8H4ANL9_GIGMA</name>
<evidence type="ECO:0000256" key="3">
    <source>
        <dbReference type="ARBA" id="ARBA00023242"/>
    </source>
</evidence>
<keyword evidence="6" id="KW-1185">Reference proteome</keyword>
<dbReference type="EMBL" id="WTPW01000381">
    <property type="protein sequence ID" value="KAF0517039.1"/>
    <property type="molecule type" value="Genomic_DNA"/>
</dbReference>
<dbReference type="GO" id="GO:0006357">
    <property type="term" value="P:regulation of transcription by RNA polymerase II"/>
    <property type="evidence" value="ECO:0007669"/>
    <property type="project" value="InterPro"/>
</dbReference>
<keyword evidence="3 4" id="KW-0539">Nucleus</keyword>
<reference evidence="5 6" key="1">
    <citation type="journal article" date="2019" name="Environ. Microbiol.">
        <title>At the nexus of three kingdoms: the genome of the mycorrhizal fungus Gigaspora margarita provides insights into plant, endobacterial and fungal interactions.</title>
        <authorList>
            <person name="Venice F."/>
            <person name="Ghignone S."/>
            <person name="Salvioli di Fossalunga A."/>
            <person name="Amselem J."/>
            <person name="Novero M."/>
            <person name="Xianan X."/>
            <person name="Sedzielewska Toro K."/>
            <person name="Morin E."/>
            <person name="Lipzen A."/>
            <person name="Grigoriev I.V."/>
            <person name="Henrissat B."/>
            <person name="Martin F.M."/>
            <person name="Bonfante P."/>
        </authorList>
    </citation>
    <scope>NUCLEOTIDE SEQUENCE [LARGE SCALE GENOMIC DNA]</scope>
    <source>
        <strain evidence="5 6">BEG34</strain>
    </source>
</reference>
<dbReference type="Pfam" id="PF08612">
    <property type="entry name" value="Med20"/>
    <property type="match status" value="1"/>
</dbReference>
<dbReference type="OrthoDB" id="1854899at2759"/>
<protein>
    <recommendedName>
        <fullName evidence="4">Mediator of RNA polymerase II transcription subunit 20</fullName>
    </recommendedName>
    <alternativeName>
        <fullName evidence="4">Mediator complex subunit 20</fullName>
    </alternativeName>
</protein>
<dbReference type="GO" id="GO:0003713">
    <property type="term" value="F:transcription coactivator activity"/>
    <property type="evidence" value="ECO:0007669"/>
    <property type="project" value="TreeGrafter"/>
</dbReference>
<evidence type="ECO:0000313" key="6">
    <source>
        <dbReference type="Proteomes" id="UP000439903"/>
    </source>
</evidence>
<accession>A0A8H4ANL9</accession>
<keyword evidence="4" id="KW-0804">Transcription</keyword>
<comment type="caution">
    <text evidence="5">The sequence shown here is derived from an EMBL/GenBank/DDBJ whole genome shotgun (WGS) entry which is preliminary data.</text>
</comment>
<comment type="function">
    <text evidence="4">Component of the Mediator complex, a coactivator involved in the regulated transcription of nearly all RNA polymerase II-dependent genes. Mediator functions as a bridge to convey information from gene-specific regulatory proteins to the basal RNA polymerase II transcription machinery. Mediator is recruited to promoters by direct interactions with regulatory proteins and serves as a scaffold for the assembly of a functional preinitiation complex with RNA polymerase II and the general transcription factors.</text>
</comment>
<comment type="subunit">
    <text evidence="4">Component of the Mediator complex.</text>
</comment>
<evidence type="ECO:0000256" key="4">
    <source>
        <dbReference type="RuleBase" id="RU364152"/>
    </source>
</evidence>
<organism evidence="5 6">
    <name type="scientific">Gigaspora margarita</name>
    <dbReference type="NCBI Taxonomy" id="4874"/>
    <lineage>
        <taxon>Eukaryota</taxon>
        <taxon>Fungi</taxon>
        <taxon>Fungi incertae sedis</taxon>
        <taxon>Mucoromycota</taxon>
        <taxon>Glomeromycotina</taxon>
        <taxon>Glomeromycetes</taxon>
        <taxon>Diversisporales</taxon>
        <taxon>Gigasporaceae</taxon>
        <taxon>Gigaspora</taxon>
    </lineage>
</organism>
<keyword evidence="4" id="KW-0805">Transcription regulation</keyword>
<evidence type="ECO:0000256" key="2">
    <source>
        <dbReference type="ARBA" id="ARBA00010743"/>
    </source>
</evidence>
<dbReference type="AlphaFoldDB" id="A0A8H4ANL9"/>
<comment type="subcellular location">
    <subcellularLocation>
        <location evidence="1 4">Nucleus</location>
    </subcellularLocation>
</comment>
<sequence>MFLFDKLKKMGVTRVLLIKGLKDTNVAQYFLTFHERITSQFSNRQSKAWHILTKLFRDKNSATGIPKLIHSLVFSNDVGKVYCLADDVMIEAEHELETILSKLKNLWSVKQDVKFEGYSYNIGDFIVRTVDARHKGMLVEVEYLPTTYPHAASSILSDFIDLIMPKDADIVRWDEKGDNSYKKVGLSEETFTRIHTAYQYMTLFKSESLL</sequence>
<dbReference type="PANTHER" id="PTHR12465">
    <property type="entry name" value="UBIQUITIN SPECIFIC PROTEASE HOMOLOG 49"/>
    <property type="match status" value="1"/>
</dbReference>
<dbReference type="InterPro" id="IPR013921">
    <property type="entry name" value="Mediator_Med20"/>
</dbReference>
<dbReference type="Proteomes" id="UP000439903">
    <property type="component" value="Unassembled WGS sequence"/>
</dbReference>
<gene>
    <name evidence="4" type="primary">MED20</name>
    <name evidence="5" type="ORF">F8M41_017002</name>
</gene>
<dbReference type="PANTHER" id="PTHR12465:SF0">
    <property type="entry name" value="MEDIATOR OF RNA POLYMERASE II TRANSCRIPTION SUBUNIT 20"/>
    <property type="match status" value="1"/>
</dbReference>
<evidence type="ECO:0000313" key="5">
    <source>
        <dbReference type="EMBL" id="KAF0517039.1"/>
    </source>
</evidence>
<proteinExistence type="inferred from homology"/>
<comment type="similarity">
    <text evidence="2 4">Belongs to the Mediator complex subunit 20 family.</text>
</comment>
<dbReference type="GO" id="GO:0016592">
    <property type="term" value="C:mediator complex"/>
    <property type="evidence" value="ECO:0007669"/>
    <property type="project" value="InterPro"/>
</dbReference>